<evidence type="ECO:0000256" key="4">
    <source>
        <dbReference type="ARBA" id="ARBA00022642"/>
    </source>
</evidence>
<keyword evidence="9 11" id="KW-0520">NAD</keyword>
<evidence type="ECO:0000313" key="14">
    <source>
        <dbReference type="Proteomes" id="UP000671913"/>
    </source>
</evidence>
<dbReference type="EC" id="2.7.7.18" evidence="11"/>
<proteinExistence type="inferred from homology"/>
<keyword evidence="4 11" id="KW-0662">Pyridine nucleotide biosynthesis</keyword>
<comment type="function">
    <text evidence="1 11">Catalyzes the reversible adenylation of nicotinate mononucleotide (NaMN) to nicotinic acid adenine dinucleotide (NaAD).</text>
</comment>
<keyword evidence="5 11" id="KW-0808">Transferase</keyword>
<evidence type="ECO:0000259" key="12">
    <source>
        <dbReference type="Pfam" id="PF01467"/>
    </source>
</evidence>
<dbReference type="Pfam" id="PF01467">
    <property type="entry name" value="CTP_transf_like"/>
    <property type="match status" value="1"/>
</dbReference>
<accession>A0A975AUT2</accession>
<protein>
    <recommendedName>
        <fullName evidence="11">Probable nicotinate-nucleotide adenylyltransferase</fullName>
        <ecNumber evidence="11">2.7.7.18</ecNumber>
    </recommendedName>
    <alternativeName>
        <fullName evidence="11">Deamido-NAD(+) diphosphorylase</fullName>
    </alternativeName>
    <alternativeName>
        <fullName evidence="11">Deamido-NAD(+) pyrophosphorylase</fullName>
    </alternativeName>
    <alternativeName>
        <fullName evidence="11">Nicotinate mononucleotide adenylyltransferase</fullName>
        <shortName evidence="11">NaMN adenylyltransferase</shortName>
    </alternativeName>
</protein>
<name>A0A975AUT2_9THEO</name>
<dbReference type="SUPFAM" id="SSF52374">
    <property type="entry name" value="Nucleotidylyl transferase"/>
    <property type="match status" value="1"/>
</dbReference>
<evidence type="ECO:0000256" key="6">
    <source>
        <dbReference type="ARBA" id="ARBA00022695"/>
    </source>
</evidence>
<dbReference type="InterPro" id="IPR014729">
    <property type="entry name" value="Rossmann-like_a/b/a_fold"/>
</dbReference>
<dbReference type="NCBIfam" id="NF000840">
    <property type="entry name" value="PRK00071.1-3"/>
    <property type="match status" value="1"/>
</dbReference>
<dbReference type="HAMAP" id="MF_00244">
    <property type="entry name" value="NaMN_adenylyltr"/>
    <property type="match status" value="1"/>
</dbReference>
<comment type="similarity">
    <text evidence="3 11">Belongs to the NadD family.</text>
</comment>
<dbReference type="NCBIfam" id="TIGR00482">
    <property type="entry name" value="nicotinate (nicotinamide) nucleotide adenylyltransferase"/>
    <property type="match status" value="1"/>
</dbReference>
<dbReference type="CDD" id="cd02165">
    <property type="entry name" value="NMNAT"/>
    <property type="match status" value="1"/>
</dbReference>
<evidence type="ECO:0000256" key="3">
    <source>
        <dbReference type="ARBA" id="ARBA00009014"/>
    </source>
</evidence>
<keyword evidence="14" id="KW-1185">Reference proteome</keyword>
<evidence type="ECO:0000256" key="5">
    <source>
        <dbReference type="ARBA" id="ARBA00022679"/>
    </source>
</evidence>
<sequence>MLKENLKLGIMGGTFDPIHYGHLVTAEAVRDKFKLDKVIFVPAGNPPHKFRRKVTDKKIRYLMTILATVTNPYFEVSTIEIDREGYTYTIDTIRELKNVYGSKSELYFITGADAILEILTWRNSNELLKLCNFVAATRPGYGQDSIKRKLDYIKKLYKKDVYEVTVPSLAISSTDIRNRVYENRPIKYLLPESVERYIEKCNLYKKGDCLNGSSIDKIRK</sequence>
<evidence type="ECO:0000256" key="1">
    <source>
        <dbReference type="ARBA" id="ARBA00002324"/>
    </source>
</evidence>
<keyword evidence="8 11" id="KW-0067">ATP-binding</keyword>
<dbReference type="GO" id="GO:0009435">
    <property type="term" value="P:NAD+ biosynthetic process"/>
    <property type="evidence" value="ECO:0007669"/>
    <property type="project" value="UniProtKB-UniRule"/>
</dbReference>
<dbReference type="InterPro" id="IPR004821">
    <property type="entry name" value="Cyt_trans-like"/>
</dbReference>
<comment type="pathway">
    <text evidence="2 11">Cofactor biosynthesis; NAD(+) biosynthesis; deamido-NAD(+) from nicotinate D-ribonucleotide: step 1/1.</text>
</comment>
<feature type="domain" description="Cytidyltransferase-like" evidence="12">
    <location>
        <begin position="10"/>
        <end position="179"/>
    </location>
</feature>
<comment type="catalytic activity">
    <reaction evidence="10 11">
        <text>nicotinate beta-D-ribonucleotide + ATP + H(+) = deamido-NAD(+) + diphosphate</text>
        <dbReference type="Rhea" id="RHEA:22860"/>
        <dbReference type="ChEBI" id="CHEBI:15378"/>
        <dbReference type="ChEBI" id="CHEBI:30616"/>
        <dbReference type="ChEBI" id="CHEBI:33019"/>
        <dbReference type="ChEBI" id="CHEBI:57502"/>
        <dbReference type="ChEBI" id="CHEBI:58437"/>
        <dbReference type="EC" id="2.7.7.18"/>
    </reaction>
</comment>
<evidence type="ECO:0000256" key="11">
    <source>
        <dbReference type="HAMAP-Rule" id="MF_00244"/>
    </source>
</evidence>
<evidence type="ECO:0000256" key="9">
    <source>
        <dbReference type="ARBA" id="ARBA00023027"/>
    </source>
</evidence>
<evidence type="ECO:0000256" key="8">
    <source>
        <dbReference type="ARBA" id="ARBA00022840"/>
    </source>
</evidence>
<organism evidence="13 14">
    <name type="scientific">Aceticella autotrophica</name>
    <dbReference type="NCBI Taxonomy" id="2755338"/>
    <lineage>
        <taxon>Bacteria</taxon>
        <taxon>Bacillati</taxon>
        <taxon>Bacillota</taxon>
        <taxon>Clostridia</taxon>
        <taxon>Thermoanaerobacterales</taxon>
        <taxon>Thermoanaerobacteraceae</taxon>
        <taxon>Aceticella</taxon>
    </lineage>
</organism>
<dbReference type="KEGG" id="aaut:ACETAC_08140"/>
<evidence type="ECO:0000256" key="10">
    <source>
        <dbReference type="ARBA" id="ARBA00048721"/>
    </source>
</evidence>
<evidence type="ECO:0000256" key="7">
    <source>
        <dbReference type="ARBA" id="ARBA00022741"/>
    </source>
</evidence>
<keyword evidence="6 11" id="KW-0548">Nucleotidyltransferase</keyword>
<evidence type="ECO:0000256" key="2">
    <source>
        <dbReference type="ARBA" id="ARBA00005019"/>
    </source>
</evidence>
<dbReference type="PANTHER" id="PTHR39321:SF3">
    <property type="entry name" value="PHOSPHOPANTETHEINE ADENYLYLTRANSFERASE"/>
    <property type="match status" value="1"/>
</dbReference>
<gene>
    <name evidence="11" type="primary">nadD</name>
    <name evidence="13" type="ORF">ACETAC_08140</name>
</gene>
<dbReference type="GO" id="GO:0005524">
    <property type="term" value="F:ATP binding"/>
    <property type="evidence" value="ECO:0007669"/>
    <property type="project" value="UniProtKB-KW"/>
</dbReference>
<reference evidence="13" key="1">
    <citation type="submission" date="2020-08" db="EMBL/GenBank/DDBJ databases">
        <title>Genomic insights into the carbon and energy metabolism of the first obligate autotrophic acetogenic bacterium Aceticella autotrophica gen. nov., sp. nov.</title>
        <authorList>
            <person name="Toshchakov S.V."/>
            <person name="Elcheninov A.G."/>
            <person name="Kublanov I.V."/>
            <person name="Frolov E.N."/>
            <person name="Lebedinsky A.V."/>
        </authorList>
    </citation>
    <scope>NUCLEOTIDE SEQUENCE</scope>
    <source>
        <strain evidence="13">3443-3Ac</strain>
    </source>
</reference>
<dbReference type="FunFam" id="3.40.50.620:FF:000039">
    <property type="entry name" value="Probable nicotinate-nucleotide adenylyltransferase"/>
    <property type="match status" value="1"/>
</dbReference>
<dbReference type="InterPro" id="IPR005248">
    <property type="entry name" value="NadD/NMNAT"/>
</dbReference>
<dbReference type="PANTHER" id="PTHR39321">
    <property type="entry name" value="NICOTINATE-NUCLEOTIDE ADENYLYLTRANSFERASE-RELATED"/>
    <property type="match status" value="1"/>
</dbReference>
<keyword evidence="7 11" id="KW-0547">Nucleotide-binding</keyword>
<dbReference type="GO" id="GO:0004515">
    <property type="term" value="F:nicotinate-nucleotide adenylyltransferase activity"/>
    <property type="evidence" value="ECO:0007669"/>
    <property type="project" value="UniProtKB-UniRule"/>
</dbReference>
<dbReference type="RefSeq" id="WP_284679532.1">
    <property type="nucleotide sequence ID" value="NZ_CP060096.1"/>
</dbReference>
<dbReference type="EMBL" id="CP060096">
    <property type="protein sequence ID" value="QSZ26842.1"/>
    <property type="molecule type" value="Genomic_DNA"/>
</dbReference>
<dbReference type="Gene3D" id="3.40.50.620">
    <property type="entry name" value="HUPs"/>
    <property type="match status" value="1"/>
</dbReference>
<dbReference type="AlphaFoldDB" id="A0A975AUT2"/>
<dbReference type="Proteomes" id="UP000671913">
    <property type="component" value="Chromosome"/>
</dbReference>
<evidence type="ECO:0000313" key="13">
    <source>
        <dbReference type="EMBL" id="QSZ26842.1"/>
    </source>
</evidence>
<dbReference type="NCBIfam" id="TIGR00125">
    <property type="entry name" value="cyt_tran_rel"/>
    <property type="match status" value="1"/>
</dbReference>